<proteinExistence type="predicted"/>
<sequence length="211" mass="22765">MSNRQLMEETRHALERNGFEVHVHATPEQAVPEILARLPAGATIGRCGSVTVERLGLWPALADRGHPILDPYVAGFTTEQKDAVRRQTQHADVLLTGTNAITTDGHLVNIDGVGNRVSAQIFGPRQVVIVAGWNKLVAGGVPAALARIKQVACPQNARRLNLDTPCARDLPCPPPDGCRSPGRMCNAVVILERRPRLTPIRIHLVAAALGF</sequence>
<evidence type="ECO:0000313" key="3">
    <source>
        <dbReference type="Proteomes" id="UP000252355"/>
    </source>
</evidence>
<feature type="domain" description="LUD" evidence="1">
    <location>
        <begin position="7"/>
        <end position="205"/>
    </location>
</feature>
<organism evidence="2 3">
    <name type="scientific">Candidatus Ozemobacter sibiricus</name>
    <dbReference type="NCBI Taxonomy" id="2268124"/>
    <lineage>
        <taxon>Bacteria</taxon>
        <taxon>Candidatus Ozemobacteria</taxon>
        <taxon>Candidatus Ozemobacterales</taxon>
        <taxon>Candidatus Ozemobacteraceae</taxon>
        <taxon>Candidatus Ozemobacter</taxon>
    </lineage>
</organism>
<comment type="caution">
    <text evidence="2">The sequence shown here is derived from an EMBL/GenBank/DDBJ whole genome shotgun (WGS) entry which is preliminary data.</text>
</comment>
<gene>
    <name evidence="2" type="ORF">OZSIB_0204</name>
</gene>
<protein>
    <submittedName>
        <fullName evidence="2">Transcriptional regulators of sugar metabolism</fullName>
    </submittedName>
</protein>
<dbReference type="EMBL" id="QOQW01000014">
    <property type="protein sequence ID" value="RCK79333.1"/>
    <property type="molecule type" value="Genomic_DNA"/>
</dbReference>
<dbReference type="SUPFAM" id="SSF100950">
    <property type="entry name" value="NagB/RpiA/CoA transferase-like"/>
    <property type="match status" value="1"/>
</dbReference>
<dbReference type="InterPro" id="IPR003741">
    <property type="entry name" value="LUD_dom"/>
</dbReference>
<reference evidence="2 3" key="1">
    <citation type="submission" date="2018-05" db="EMBL/GenBank/DDBJ databases">
        <title>A metagenomic window into the 2 km-deep terrestrial subsurface aquifer revealed taxonomically and functionally diverse microbial community comprising novel uncultured bacterial lineages.</title>
        <authorList>
            <person name="Kadnikov V.V."/>
            <person name="Mardanov A.V."/>
            <person name="Beletsky A.V."/>
            <person name="Banks D."/>
            <person name="Pimenov N.V."/>
            <person name="Frank Y.A."/>
            <person name="Karnachuk O.V."/>
            <person name="Ravin N.V."/>
        </authorList>
    </citation>
    <scope>NUCLEOTIDE SEQUENCE [LARGE SCALE GENOMIC DNA]</scope>
    <source>
        <strain evidence="2">BY5</strain>
    </source>
</reference>
<evidence type="ECO:0000313" key="2">
    <source>
        <dbReference type="EMBL" id="RCK79333.1"/>
    </source>
</evidence>
<name>A0A367ZMI8_9BACT</name>
<dbReference type="Proteomes" id="UP000252355">
    <property type="component" value="Unassembled WGS sequence"/>
</dbReference>
<dbReference type="Pfam" id="PF02589">
    <property type="entry name" value="LUD_dom"/>
    <property type="match status" value="1"/>
</dbReference>
<dbReference type="AlphaFoldDB" id="A0A367ZMI8"/>
<accession>A0A367ZMI8</accession>
<dbReference type="InterPro" id="IPR037171">
    <property type="entry name" value="NagB/RpiA_transferase-like"/>
</dbReference>
<dbReference type="PANTHER" id="PTHR36179">
    <property type="entry name" value="LUD_DOM DOMAIN-CONTAINING PROTEIN"/>
    <property type="match status" value="1"/>
</dbReference>
<evidence type="ECO:0000259" key="1">
    <source>
        <dbReference type="Pfam" id="PF02589"/>
    </source>
</evidence>
<dbReference type="PANTHER" id="PTHR36179:SF2">
    <property type="entry name" value="LUD DOMAIN-CONTAINING PROTEIN"/>
    <property type="match status" value="1"/>
</dbReference>